<gene>
    <name evidence="2" type="ORF">MNOR_LOCUS22562</name>
</gene>
<name>A0AAV2R9Z2_MEGNR</name>
<accession>A0AAV2R9Z2</accession>
<comment type="caution">
    <text evidence="2">The sequence shown here is derived from an EMBL/GenBank/DDBJ whole genome shotgun (WGS) entry which is preliminary data.</text>
</comment>
<proteinExistence type="predicted"/>
<evidence type="ECO:0000256" key="1">
    <source>
        <dbReference type="SAM" id="SignalP"/>
    </source>
</evidence>
<dbReference type="EMBL" id="CAXKWB010019134">
    <property type="protein sequence ID" value="CAL4121680.1"/>
    <property type="molecule type" value="Genomic_DNA"/>
</dbReference>
<organism evidence="2 3">
    <name type="scientific">Meganyctiphanes norvegica</name>
    <name type="common">Northern krill</name>
    <name type="synonym">Thysanopoda norvegica</name>
    <dbReference type="NCBI Taxonomy" id="48144"/>
    <lineage>
        <taxon>Eukaryota</taxon>
        <taxon>Metazoa</taxon>
        <taxon>Ecdysozoa</taxon>
        <taxon>Arthropoda</taxon>
        <taxon>Crustacea</taxon>
        <taxon>Multicrustacea</taxon>
        <taxon>Malacostraca</taxon>
        <taxon>Eumalacostraca</taxon>
        <taxon>Eucarida</taxon>
        <taxon>Euphausiacea</taxon>
        <taxon>Euphausiidae</taxon>
        <taxon>Meganyctiphanes</taxon>
    </lineage>
</organism>
<dbReference type="Proteomes" id="UP001497623">
    <property type="component" value="Unassembled WGS sequence"/>
</dbReference>
<sequence>MTAKLLLFLAVLKLTSSDPMPEPEPNVNVNVGVNVNDNNNGKGGLSCVFGDTCYPDGCIIEGTCLLLKCCNGHWKCLGNEPRPGCGKCEAHGDPHMVPYESNTVLYSIVQPGNFTLTQPGFSNPELFGVNINFENCSWPSGSVVSCIRSITYYEPGLIITLELPPPDVDILDKCDQSYAYANGPNCSITLWVNGEVRPTPTGCEADSFTGTDGNVLVFKQKHISKALNLYCIAIVGSKGFSMALCQHSGDFPWFYVYAMPSLKKNPSLLYGLCDVWTGTPPIAPMDYTTRSGTTTTNKDVFVTSWEGALPLPKTS</sequence>
<evidence type="ECO:0000313" key="3">
    <source>
        <dbReference type="Proteomes" id="UP001497623"/>
    </source>
</evidence>
<feature type="chain" id="PRO_5043932034" evidence="1">
    <location>
        <begin position="18"/>
        <end position="315"/>
    </location>
</feature>
<keyword evidence="1" id="KW-0732">Signal</keyword>
<keyword evidence="3" id="KW-1185">Reference proteome</keyword>
<feature type="signal peptide" evidence="1">
    <location>
        <begin position="1"/>
        <end position="17"/>
    </location>
</feature>
<protein>
    <submittedName>
        <fullName evidence="2">Uncharacterized protein</fullName>
    </submittedName>
</protein>
<evidence type="ECO:0000313" key="2">
    <source>
        <dbReference type="EMBL" id="CAL4121680.1"/>
    </source>
</evidence>
<dbReference type="AlphaFoldDB" id="A0AAV2R9Z2"/>
<reference evidence="2 3" key="1">
    <citation type="submission" date="2024-05" db="EMBL/GenBank/DDBJ databases">
        <authorList>
            <person name="Wallberg A."/>
        </authorList>
    </citation>
    <scope>NUCLEOTIDE SEQUENCE [LARGE SCALE GENOMIC DNA]</scope>
</reference>